<dbReference type="GO" id="GO:0003677">
    <property type="term" value="F:DNA binding"/>
    <property type="evidence" value="ECO:0007669"/>
    <property type="project" value="InterPro"/>
</dbReference>
<comment type="caution">
    <text evidence="3">The sequence shown here is derived from an EMBL/GenBank/DDBJ whole genome shotgun (WGS) entry which is preliminary data.</text>
</comment>
<evidence type="ECO:0000256" key="2">
    <source>
        <dbReference type="ARBA" id="ARBA00022840"/>
    </source>
</evidence>
<dbReference type="InterPro" id="IPR041664">
    <property type="entry name" value="AAA_16"/>
</dbReference>
<gene>
    <name evidence="3" type="ORF">FH608_028200</name>
</gene>
<dbReference type="Pfam" id="PF13191">
    <property type="entry name" value="AAA_16"/>
    <property type="match status" value="1"/>
</dbReference>
<proteinExistence type="predicted"/>
<dbReference type="GO" id="GO:0004016">
    <property type="term" value="F:adenylate cyclase activity"/>
    <property type="evidence" value="ECO:0007669"/>
    <property type="project" value="TreeGrafter"/>
</dbReference>
<name>A0A5C4W637_9ACTN</name>
<dbReference type="Gene3D" id="1.10.10.10">
    <property type="entry name" value="Winged helix-like DNA-binding domain superfamily/Winged helix DNA-binding domain"/>
    <property type="match status" value="1"/>
</dbReference>
<dbReference type="CDD" id="cd06170">
    <property type="entry name" value="LuxR_C_like"/>
    <property type="match status" value="1"/>
</dbReference>
<organism evidence="3 4">
    <name type="scientific">Nonomuraea phyllanthi</name>
    <dbReference type="NCBI Taxonomy" id="2219224"/>
    <lineage>
        <taxon>Bacteria</taxon>
        <taxon>Bacillati</taxon>
        <taxon>Actinomycetota</taxon>
        <taxon>Actinomycetes</taxon>
        <taxon>Streptosporangiales</taxon>
        <taxon>Streptosporangiaceae</taxon>
        <taxon>Nonomuraea</taxon>
    </lineage>
</organism>
<sequence>MVVTASVKSPVPVPSSAHRARRVLGRDDETGMLDELLRNAADSRGGGMILQGEPGIGKTTLLSYAEERAAGFRELRAAGAEPERDLAYATLHQLLFPVLDLVDGLPGPQAQALDVLFGRAHGAPPDPFLVALATLSVLSLLAGDQPVLCVVDDAHWADQPTLKTLAFVARRLRDEPVALMFAARADEGHGADLPDLRRVPLMGLDQESARALLAGRRLTDGEQRRLLAVTGGNPLALIELAGQPIPPEGTPEPPALTDELRRSFLAKVRARHAGSLPLLQLIAAGGSGGLDGFERAAASLRVDTGPLHRAELDELLSYDGTRLVFRHPLIRSAIYHSAAADRRAAIHRALAAAFDGPADQHRRAWHLGQAAVGPDERVAEQLERSAEQAASRGGPAAAMAALSRAAELTADDRRRGRRLWSAAHAALHGGFTAKATELLDRAEREPRLDEADRIPLAVMRAIVAEFAGSPEDALSLVRPWIPRALCLDRRRFAPTVAMYGDLGTRTQRPEVWSDLADRLDGLQLAPDDPGDAVLLLLRQAGQVRTGRTAPAERWDGAALESLTDPILMTMAGAVIRGLGDHELARRLYRNAGRLARAGGSLGVLAWNLEYQAADELARGRLGIAEAQAEEGYQFAAEVGQPSTACRNRGLLALCAAIRGRTDAAELATGVLAEASERRLPDAMIYARRALGLVELATGRYHEAVRHFEAVGDRDAGAPADLVMGTVPDLVEALVRAGEHDRAGAAAARYERWSRSTSSSEPAALAARCRALLSTGAAADGHFEESLRLHARSDSALEHARTQLLLGEHLRRGRRRSQAQEHLRGAAETFRRLGSLAWEERVLGELRAAGESARPRDTGALSTLTPQELRIALAVGEGLTNREIAAQFFLSPRTVDYHLRKVFQKTAITSRAELIRLVLAQRPN</sequence>
<dbReference type="PRINTS" id="PR00038">
    <property type="entry name" value="HTHLUXR"/>
</dbReference>
<dbReference type="PANTHER" id="PTHR16305">
    <property type="entry name" value="TESTICULAR SOLUBLE ADENYLYL CYCLASE"/>
    <property type="match status" value="1"/>
</dbReference>
<dbReference type="Pfam" id="PF00196">
    <property type="entry name" value="GerE"/>
    <property type="match status" value="1"/>
</dbReference>
<reference evidence="3 4" key="1">
    <citation type="submission" date="2019-10" db="EMBL/GenBank/DDBJ databases">
        <title>Nonomuraea sp. nov., isolated from Phyllanthus amarus.</title>
        <authorList>
            <person name="Klykleung N."/>
            <person name="Tanasupawat S."/>
        </authorList>
    </citation>
    <scope>NUCLEOTIDE SEQUENCE [LARGE SCALE GENOMIC DNA]</scope>
    <source>
        <strain evidence="3 4">PA1-10</strain>
    </source>
</reference>
<dbReference type="GO" id="GO:0005737">
    <property type="term" value="C:cytoplasm"/>
    <property type="evidence" value="ECO:0007669"/>
    <property type="project" value="TreeGrafter"/>
</dbReference>
<dbReference type="InterPro" id="IPR027417">
    <property type="entry name" value="P-loop_NTPase"/>
</dbReference>
<dbReference type="RefSeq" id="WP_139633636.1">
    <property type="nucleotide sequence ID" value="NZ_VDLX02000011.1"/>
</dbReference>
<dbReference type="EMBL" id="VDLX02000011">
    <property type="protein sequence ID" value="KAB8191841.1"/>
    <property type="molecule type" value="Genomic_DNA"/>
</dbReference>
<dbReference type="PANTHER" id="PTHR16305:SF35">
    <property type="entry name" value="TRANSCRIPTIONAL ACTIVATOR DOMAIN"/>
    <property type="match status" value="1"/>
</dbReference>
<dbReference type="SUPFAM" id="SSF52540">
    <property type="entry name" value="P-loop containing nucleoside triphosphate hydrolases"/>
    <property type="match status" value="1"/>
</dbReference>
<dbReference type="InterPro" id="IPR000792">
    <property type="entry name" value="Tscrpt_reg_LuxR_C"/>
</dbReference>
<dbReference type="SMART" id="SM00421">
    <property type="entry name" value="HTH_LUXR"/>
    <property type="match status" value="1"/>
</dbReference>
<dbReference type="GO" id="GO:0006355">
    <property type="term" value="P:regulation of DNA-templated transcription"/>
    <property type="evidence" value="ECO:0007669"/>
    <property type="project" value="InterPro"/>
</dbReference>
<accession>A0A5C4W637</accession>
<dbReference type="GO" id="GO:0005524">
    <property type="term" value="F:ATP binding"/>
    <property type="evidence" value="ECO:0007669"/>
    <property type="project" value="UniProtKB-KW"/>
</dbReference>
<evidence type="ECO:0000313" key="3">
    <source>
        <dbReference type="EMBL" id="KAB8191841.1"/>
    </source>
</evidence>
<evidence type="ECO:0000256" key="1">
    <source>
        <dbReference type="ARBA" id="ARBA00022741"/>
    </source>
</evidence>
<dbReference type="PROSITE" id="PS50043">
    <property type="entry name" value="HTH_LUXR_2"/>
    <property type="match status" value="1"/>
</dbReference>
<keyword evidence="4" id="KW-1185">Reference proteome</keyword>
<dbReference type="AlphaFoldDB" id="A0A5C4W637"/>
<evidence type="ECO:0000313" key="4">
    <source>
        <dbReference type="Proteomes" id="UP000312512"/>
    </source>
</evidence>
<dbReference type="InterPro" id="IPR036388">
    <property type="entry name" value="WH-like_DNA-bd_sf"/>
</dbReference>
<protein>
    <submittedName>
        <fullName evidence="3">AAA family ATPase</fullName>
    </submittedName>
</protein>
<keyword evidence="1" id="KW-0547">Nucleotide-binding</keyword>
<dbReference type="SUPFAM" id="SSF46894">
    <property type="entry name" value="C-terminal effector domain of the bipartite response regulators"/>
    <property type="match status" value="1"/>
</dbReference>
<dbReference type="OrthoDB" id="483at2"/>
<dbReference type="Proteomes" id="UP000312512">
    <property type="component" value="Unassembled WGS sequence"/>
</dbReference>
<dbReference type="InterPro" id="IPR016032">
    <property type="entry name" value="Sig_transdc_resp-reg_C-effctor"/>
</dbReference>
<keyword evidence="2" id="KW-0067">ATP-binding</keyword>